<reference evidence="4" key="1">
    <citation type="journal article" date="2019" name="Int. J. Syst. Evol. Microbiol.">
        <title>The Global Catalogue of Microorganisms (GCM) 10K type strain sequencing project: providing services to taxonomists for standard genome sequencing and annotation.</title>
        <authorList>
            <consortium name="The Broad Institute Genomics Platform"/>
            <consortium name="The Broad Institute Genome Sequencing Center for Infectious Disease"/>
            <person name="Wu L."/>
            <person name="Ma J."/>
        </authorList>
    </citation>
    <scope>NUCLEOTIDE SEQUENCE [LARGE SCALE GENOMIC DNA]</scope>
    <source>
        <strain evidence="4">KCTC 52640</strain>
    </source>
</reference>
<dbReference type="GO" id="GO:0016491">
    <property type="term" value="F:oxidoreductase activity"/>
    <property type="evidence" value="ECO:0007669"/>
    <property type="project" value="UniProtKB-KW"/>
</dbReference>
<gene>
    <name evidence="3" type="ORF">ACFOSU_14780</name>
</gene>
<comment type="caution">
    <text evidence="3">The sequence shown here is derived from an EMBL/GenBank/DDBJ whole genome shotgun (WGS) entry which is preliminary data.</text>
</comment>
<dbReference type="RefSeq" id="WP_380690704.1">
    <property type="nucleotide sequence ID" value="NZ_JBHRSS010000007.1"/>
</dbReference>
<dbReference type="SUPFAM" id="SSF51905">
    <property type="entry name" value="FAD/NAD(P)-binding domain"/>
    <property type="match status" value="1"/>
</dbReference>
<name>A0ABV7EQV5_9GAMM</name>
<keyword evidence="4" id="KW-1185">Reference proteome</keyword>
<keyword evidence="1 3" id="KW-0560">Oxidoreductase</keyword>
<evidence type="ECO:0000313" key="4">
    <source>
        <dbReference type="Proteomes" id="UP001595462"/>
    </source>
</evidence>
<proteinExistence type="predicted"/>
<dbReference type="EMBL" id="JBHRSS010000007">
    <property type="protein sequence ID" value="MFC3105144.1"/>
    <property type="molecule type" value="Genomic_DNA"/>
</dbReference>
<dbReference type="PANTHER" id="PTHR13847:SF287">
    <property type="entry name" value="FAD-DEPENDENT OXIDOREDUCTASE DOMAIN-CONTAINING PROTEIN 1"/>
    <property type="match status" value="1"/>
</dbReference>
<evidence type="ECO:0000313" key="3">
    <source>
        <dbReference type="EMBL" id="MFC3105144.1"/>
    </source>
</evidence>
<feature type="domain" description="FAD dependent oxidoreductase" evidence="2">
    <location>
        <begin position="9"/>
        <end position="223"/>
    </location>
</feature>
<dbReference type="InterPro" id="IPR006076">
    <property type="entry name" value="FAD-dep_OxRdtase"/>
</dbReference>
<dbReference type="Gene3D" id="3.30.9.10">
    <property type="entry name" value="D-Amino Acid Oxidase, subunit A, domain 2"/>
    <property type="match status" value="1"/>
</dbReference>
<protein>
    <submittedName>
        <fullName evidence="3">NAD(P)/FAD-dependent oxidoreductase</fullName>
        <ecNumber evidence="3">1.-.-.-</ecNumber>
    </submittedName>
</protein>
<dbReference type="Pfam" id="PF01266">
    <property type="entry name" value="DAO"/>
    <property type="match status" value="1"/>
</dbReference>
<evidence type="ECO:0000256" key="1">
    <source>
        <dbReference type="ARBA" id="ARBA00023002"/>
    </source>
</evidence>
<evidence type="ECO:0000259" key="2">
    <source>
        <dbReference type="Pfam" id="PF01266"/>
    </source>
</evidence>
<dbReference type="Proteomes" id="UP001595462">
    <property type="component" value="Unassembled WGS sequence"/>
</dbReference>
<dbReference type="EC" id="1.-.-.-" evidence="3"/>
<dbReference type="Gene3D" id="3.50.50.60">
    <property type="entry name" value="FAD/NAD(P)-binding domain"/>
    <property type="match status" value="1"/>
</dbReference>
<sequence>MTSTAPARYVILGGGIHGLSTAINLAAGLRRRGRGDGRNIVVLEKSRPGAGATGIACGVVRNNYFQPAMRELMAHSVSVWEEDPQAYGYHPVGYMQISCEPMHADIAQVAEQQRAIGYPSTFIEGEKDSRRYMQDLFDDWRAENITSVLHEKKGGYANANVTVAGLERKARDAGVDIRTGVRVTGFEFEGGAVSGVETDHGREACDYLVIAAGPWIKPIWDMLSLPATIRVNDSNGQGGNNTRDDVPMWTYWNLQEGTLGVDPAMQRTNTGAPPPVIHVDTDAPLLAEDGSLITDQMWGIYYKPDYHFGGIQGGSVPLRVEQPAEQVAVDPYGADSEEFGVNGEFGQMWCAALAACQGRFAGKADQFKASERSGGLGCFSPDSFPVFDVFHDNCYVIADSNHGFKMIGVGRLVADEILGRESALLAPFRFGRYERGELHPTSHSPYPWS</sequence>
<dbReference type="PANTHER" id="PTHR13847">
    <property type="entry name" value="SARCOSINE DEHYDROGENASE-RELATED"/>
    <property type="match status" value="1"/>
</dbReference>
<organism evidence="3 4">
    <name type="scientific">Salinisphaera aquimarina</name>
    <dbReference type="NCBI Taxonomy" id="2094031"/>
    <lineage>
        <taxon>Bacteria</taxon>
        <taxon>Pseudomonadati</taxon>
        <taxon>Pseudomonadota</taxon>
        <taxon>Gammaproteobacteria</taxon>
        <taxon>Salinisphaerales</taxon>
        <taxon>Salinisphaeraceae</taxon>
        <taxon>Salinisphaera</taxon>
    </lineage>
</organism>
<dbReference type="InterPro" id="IPR036188">
    <property type="entry name" value="FAD/NAD-bd_sf"/>
</dbReference>
<accession>A0ABV7EQV5</accession>